<reference evidence="1 2" key="1">
    <citation type="journal article" date="2011" name="Cell">
        <title>The monarch butterfly genome yields insights into long-distance migration.</title>
        <authorList>
            <person name="Zhan S."/>
            <person name="Merlin C."/>
            <person name="Boore J.L."/>
            <person name="Reppert S.M."/>
        </authorList>
    </citation>
    <scope>NUCLEOTIDE SEQUENCE [LARGE SCALE GENOMIC DNA]</scope>
    <source>
        <strain evidence="1">F-2</strain>
    </source>
</reference>
<dbReference type="Proteomes" id="UP000007151">
    <property type="component" value="Unassembled WGS sequence"/>
</dbReference>
<gene>
    <name evidence="1" type="ORF">KGM_212119</name>
</gene>
<name>A0A212EN98_DANPL</name>
<organism evidence="1 2">
    <name type="scientific">Danaus plexippus plexippus</name>
    <dbReference type="NCBI Taxonomy" id="278856"/>
    <lineage>
        <taxon>Eukaryota</taxon>
        <taxon>Metazoa</taxon>
        <taxon>Ecdysozoa</taxon>
        <taxon>Arthropoda</taxon>
        <taxon>Hexapoda</taxon>
        <taxon>Insecta</taxon>
        <taxon>Pterygota</taxon>
        <taxon>Neoptera</taxon>
        <taxon>Endopterygota</taxon>
        <taxon>Lepidoptera</taxon>
        <taxon>Glossata</taxon>
        <taxon>Ditrysia</taxon>
        <taxon>Papilionoidea</taxon>
        <taxon>Nymphalidae</taxon>
        <taxon>Danainae</taxon>
        <taxon>Danaini</taxon>
        <taxon>Danaina</taxon>
        <taxon>Danaus</taxon>
        <taxon>Danaus</taxon>
    </lineage>
</organism>
<dbReference type="KEGG" id="dpl:KGM_212119"/>
<sequence>MTKDRLAALQAIAPPATLLNEF</sequence>
<dbReference type="AlphaFoldDB" id="A0A212EN98"/>
<evidence type="ECO:0000313" key="1">
    <source>
        <dbReference type="EMBL" id="OWR42949.1"/>
    </source>
</evidence>
<dbReference type="EMBL" id="AGBW02013697">
    <property type="protein sequence ID" value="OWR42949.1"/>
    <property type="molecule type" value="Genomic_DNA"/>
</dbReference>
<accession>A0A212EN98</accession>
<dbReference type="InParanoid" id="A0A212EN98"/>
<keyword evidence="2" id="KW-1185">Reference proteome</keyword>
<evidence type="ECO:0000313" key="2">
    <source>
        <dbReference type="Proteomes" id="UP000007151"/>
    </source>
</evidence>
<comment type="caution">
    <text evidence="1">The sequence shown here is derived from an EMBL/GenBank/DDBJ whole genome shotgun (WGS) entry which is preliminary data.</text>
</comment>
<protein>
    <submittedName>
        <fullName evidence="1">Uncharacterized protein</fullName>
    </submittedName>
</protein>
<proteinExistence type="predicted"/>